<feature type="domain" description="Bacterial sugar transferase" evidence="3">
    <location>
        <begin position="34"/>
        <end position="217"/>
    </location>
</feature>
<keyword evidence="4" id="KW-0808">Transferase</keyword>
<comment type="caution">
    <text evidence="4">The sequence shown here is derived from an EMBL/GenBank/DDBJ whole genome shotgun (WGS) entry which is preliminary data.</text>
</comment>
<keyword evidence="2" id="KW-0472">Membrane</keyword>
<comment type="similarity">
    <text evidence="1">Belongs to the bacterial sugar transferase family.</text>
</comment>
<dbReference type="Proteomes" id="UP000664628">
    <property type="component" value="Unassembled WGS sequence"/>
</dbReference>
<organism evidence="4 5">
    <name type="scientific">Fibrella forsythiae</name>
    <dbReference type="NCBI Taxonomy" id="2817061"/>
    <lineage>
        <taxon>Bacteria</taxon>
        <taxon>Pseudomonadati</taxon>
        <taxon>Bacteroidota</taxon>
        <taxon>Cytophagia</taxon>
        <taxon>Cytophagales</taxon>
        <taxon>Spirosomataceae</taxon>
        <taxon>Fibrella</taxon>
    </lineage>
</organism>
<evidence type="ECO:0000313" key="5">
    <source>
        <dbReference type="Proteomes" id="UP000664628"/>
    </source>
</evidence>
<keyword evidence="5" id="KW-1185">Reference proteome</keyword>
<evidence type="ECO:0000259" key="3">
    <source>
        <dbReference type="Pfam" id="PF02397"/>
    </source>
</evidence>
<accession>A0ABS3JBW6</accession>
<keyword evidence="2" id="KW-0812">Transmembrane</keyword>
<proteinExistence type="inferred from homology"/>
<feature type="transmembrane region" description="Helical" evidence="2">
    <location>
        <begin position="41"/>
        <end position="63"/>
    </location>
</feature>
<dbReference type="GO" id="GO:0016740">
    <property type="term" value="F:transferase activity"/>
    <property type="evidence" value="ECO:0007669"/>
    <property type="project" value="UniProtKB-KW"/>
</dbReference>
<dbReference type="EMBL" id="JAFMYW010000001">
    <property type="protein sequence ID" value="MBO0947494.1"/>
    <property type="molecule type" value="Genomic_DNA"/>
</dbReference>
<evidence type="ECO:0000256" key="1">
    <source>
        <dbReference type="ARBA" id="ARBA00006464"/>
    </source>
</evidence>
<evidence type="ECO:0000313" key="4">
    <source>
        <dbReference type="EMBL" id="MBO0947494.1"/>
    </source>
</evidence>
<dbReference type="PANTHER" id="PTHR30576">
    <property type="entry name" value="COLANIC BIOSYNTHESIS UDP-GLUCOSE LIPID CARRIER TRANSFERASE"/>
    <property type="match status" value="1"/>
</dbReference>
<gene>
    <name evidence="4" type="ORF">J2I46_02810</name>
</gene>
<reference evidence="4 5" key="1">
    <citation type="submission" date="2021-03" db="EMBL/GenBank/DDBJ databases">
        <title>Fibrella sp. HMF5405 genome sequencing and assembly.</title>
        <authorList>
            <person name="Kang H."/>
            <person name="Kim H."/>
            <person name="Bae S."/>
            <person name="Joh K."/>
        </authorList>
    </citation>
    <scope>NUCLEOTIDE SEQUENCE [LARGE SCALE GENOMIC DNA]</scope>
    <source>
        <strain evidence="4 5">HMF5405</strain>
    </source>
</reference>
<protein>
    <submittedName>
        <fullName evidence="4">Sugar transferase</fullName>
    </submittedName>
</protein>
<evidence type="ECO:0000256" key="2">
    <source>
        <dbReference type="SAM" id="Phobius"/>
    </source>
</evidence>
<dbReference type="InterPro" id="IPR003362">
    <property type="entry name" value="Bact_transf"/>
</dbReference>
<keyword evidence="2" id="KW-1133">Transmembrane helix</keyword>
<dbReference type="PANTHER" id="PTHR30576:SF0">
    <property type="entry name" value="UNDECAPRENYL-PHOSPHATE N-ACETYLGALACTOSAMINYL 1-PHOSPHATE TRANSFERASE-RELATED"/>
    <property type="match status" value="1"/>
</dbReference>
<dbReference type="Pfam" id="PF02397">
    <property type="entry name" value="Bac_transf"/>
    <property type="match status" value="1"/>
</dbReference>
<name>A0ABS3JBW6_9BACT</name>
<sequence length="224" mass="25676">MEVSSSNPALDIDLSMPDDDFIVAHGDNAYDLAKRIFDVTFSTLVIISVLVWLIPLLGLFIRLTSPGPVLVSRLRTGYKGRPFRCFSFRITRDNNRNETSLTSKYDIRITPIGRLLRRTHLDEMPQFINVLLGDMSVVGPHSHSPVLDAMYWESKGYRARYLVKPGITGLAQVKSMMSSNWDKKNFQRTVKYDLFYIKKRSSQFDLAIVFMTLKAMIDGNQNTW</sequence>